<dbReference type="InterPro" id="IPR047650">
    <property type="entry name" value="Transpos_IS110"/>
</dbReference>
<gene>
    <name evidence="3" type="ORF">GT409_00070</name>
</gene>
<feature type="domain" description="Transposase IS110-like N-terminal" evidence="1">
    <location>
        <begin position="19"/>
        <end position="169"/>
    </location>
</feature>
<feature type="domain" description="Transposase IS116/IS110/IS902 C-terminal" evidence="2">
    <location>
        <begin position="238"/>
        <end position="309"/>
    </location>
</feature>
<sequence>MYGELQNESAKDSGHYLYIGIDAHKESNVLALAFSGTEAPEMYGKTTADLKAFEAVLRRIMKKYELAKEDMALCYEAGPTGFVLARRLIKLGFECIVVAPSKIPTQSGDRVKTDRRDARKLARLYRAGELEGIHIPSVEDEVIRDVCRGRTDAVNSMARTKKQLLSFLLRNGYRYKGKAHWGEPHMRYLRELVLADPAQKVVLEEYLQRIDFAVKQVERIDGQMEALLQTWSRKPLVEALMGFKGFKRTAAMVIVSEIGHFGRFEHPKQLMAYLGLVPSEDSSGGRRRQGSITKCGNSHARWMLVESAEHYRKPPKIAKGLSVRQEGLSREVKIISWHAQNRLNKRWNKLIFRGMHPNKIRVAVARELSSYIWDLAKIVG</sequence>
<dbReference type="NCBIfam" id="NF033542">
    <property type="entry name" value="transpos_IS110"/>
    <property type="match status" value="1"/>
</dbReference>
<dbReference type="GO" id="GO:0003677">
    <property type="term" value="F:DNA binding"/>
    <property type="evidence" value="ECO:0007669"/>
    <property type="project" value="InterPro"/>
</dbReference>
<dbReference type="AlphaFoldDB" id="A0A6P1MFQ4"/>
<evidence type="ECO:0000259" key="1">
    <source>
        <dbReference type="Pfam" id="PF01548"/>
    </source>
</evidence>
<reference evidence="3 4" key="1">
    <citation type="submission" date="2020-01" db="EMBL/GenBank/DDBJ databases">
        <title>Ponticoccus aerotolerans gen. nov., sp. nov., an anaerobic bacterium and proposal of Ponticoccusceae fam. nov., Ponticoccusles ord. nov. and Ponticoccuse classis nov. in the phylum Kiritimatiellaeota.</title>
        <authorList>
            <person name="Zhou L.Y."/>
            <person name="Du Z.J."/>
        </authorList>
    </citation>
    <scope>NUCLEOTIDE SEQUENCE [LARGE SCALE GENOMIC DNA]</scope>
    <source>
        <strain evidence="3 4">S-5007</strain>
    </source>
</reference>
<keyword evidence="4" id="KW-1185">Reference proteome</keyword>
<dbReference type="PANTHER" id="PTHR33055">
    <property type="entry name" value="TRANSPOSASE FOR INSERTION SEQUENCE ELEMENT IS1111A"/>
    <property type="match status" value="1"/>
</dbReference>
<protein>
    <submittedName>
        <fullName evidence="3">IS110 family transposase</fullName>
    </submittedName>
</protein>
<name>A0A6P1MFQ4_9BACT</name>
<evidence type="ECO:0000313" key="3">
    <source>
        <dbReference type="EMBL" id="QHI70848.1"/>
    </source>
</evidence>
<organism evidence="3 4">
    <name type="scientific">Tichowtungia aerotolerans</name>
    <dbReference type="NCBI Taxonomy" id="2697043"/>
    <lineage>
        <taxon>Bacteria</taxon>
        <taxon>Pseudomonadati</taxon>
        <taxon>Kiritimatiellota</taxon>
        <taxon>Tichowtungiia</taxon>
        <taxon>Tichowtungiales</taxon>
        <taxon>Tichowtungiaceae</taxon>
        <taxon>Tichowtungia</taxon>
    </lineage>
</organism>
<dbReference type="Pfam" id="PF02371">
    <property type="entry name" value="Transposase_20"/>
    <property type="match status" value="1"/>
</dbReference>
<dbReference type="Proteomes" id="UP000464954">
    <property type="component" value="Chromosome"/>
</dbReference>
<proteinExistence type="predicted"/>
<dbReference type="InterPro" id="IPR003346">
    <property type="entry name" value="Transposase_20"/>
</dbReference>
<dbReference type="PANTHER" id="PTHR33055:SF15">
    <property type="entry name" value="TRANSPOSASE-RELATED"/>
    <property type="match status" value="1"/>
</dbReference>
<accession>A0A6P1MFQ4</accession>
<dbReference type="GO" id="GO:0006313">
    <property type="term" value="P:DNA transposition"/>
    <property type="evidence" value="ECO:0007669"/>
    <property type="project" value="InterPro"/>
</dbReference>
<dbReference type="EMBL" id="CP047593">
    <property type="protein sequence ID" value="QHI70848.1"/>
    <property type="molecule type" value="Genomic_DNA"/>
</dbReference>
<evidence type="ECO:0000259" key="2">
    <source>
        <dbReference type="Pfam" id="PF02371"/>
    </source>
</evidence>
<dbReference type="InterPro" id="IPR002525">
    <property type="entry name" value="Transp_IS110-like_N"/>
</dbReference>
<evidence type="ECO:0000313" key="4">
    <source>
        <dbReference type="Proteomes" id="UP000464954"/>
    </source>
</evidence>
<dbReference type="KEGG" id="taer:GT409_00070"/>
<dbReference type="GO" id="GO:0004803">
    <property type="term" value="F:transposase activity"/>
    <property type="evidence" value="ECO:0007669"/>
    <property type="project" value="InterPro"/>
</dbReference>
<dbReference type="Pfam" id="PF01548">
    <property type="entry name" value="DEDD_Tnp_IS110"/>
    <property type="match status" value="1"/>
</dbReference>